<proteinExistence type="predicted"/>
<feature type="non-terminal residue" evidence="1">
    <location>
        <position position="66"/>
    </location>
</feature>
<name>A0A2G9TM73_TELCI</name>
<dbReference type="InterPro" id="IPR029058">
    <property type="entry name" value="AB_hydrolase_fold"/>
</dbReference>
<gene>
    <name evidence="1" type="ORF">TELCIR_19443</name>
</gene>
<reference evidence="1 2" key="1">
    <citation type="submission" date="2015-09" db="EMBL/GenBank/DDBJ databases">
        <title>Draft genome of the parasitic nematode Teladorsagia circumcincta isolate WARC Sus (inbred).</title>
        <authorList>
            <person name="Mitreva M."/>
        </authorList>
    </citation>
    <scope>NUCLEOTIDE SEQUENCE [LARGE SCALE GENOMIC DNA]</scope>
    <source>
        <strain evidence="1 2">S</strain>
    </source>
</reference>
<dbReference type="OrthoDB" id="426718at2759"/>
<protein>
    <submittedName>
        <fullName evidence="1">Uncharacterized protein</fullName>
    </submittedName>
</protein>
<accession>A0A2G9TM73</accession>
<evidence type="ECO:0000313" key="1">
    <source>
        <dbReference type="EMBL" id="PIO59104.1"/>
    </source>
</evidence>
<evidence type="ECO:0000313" key="2">
    <source>
        <dbReference type="Proteomes" id="UP000230423"/>
    </source>
</evidence>
<organism evidence="1 2">
    <name type="scientific">Teladorsagia circumcincta</name>
    <name type="common">Brown stomach worm</name>
    <name type="synonym">Ostertagia circumcincta</name>
    <dbReference type="NCBI Taxonomy" id="45464"/>
    <lineage>
        <taxon>Eukaryota</taxon>
        <taxon>Metazoa</taxon>
        <taxon>Ecdysozoa</taxon>
        <taxon>Nematoda</taxon>
        <taxon>Chromadorea</taxon>
        <taxon>Rhabditida</taxon>
        <taxon>Rhabditina</taxon>
        <taxon>Rhabditomorpha</taxon>
        <taxon>Strongyloidea</taxon>
        <taxon>Trichostrongylidae</taxon>
        <taxon>Teladorsagia</taxon>
    </lineage>
</organism>
<dbReference type="PANTHER" id="PTHR45908">
    <property type="entry name" value="PROTEIN CBG11750-RELATED"/>
    <property type="match status" value="1"/>
</dbReference>
<dbReference type="EMBL" id="KZ358828">
    <property type="protein sequence ID" value="PIO59104.1"/>
    <property type="molecule type" value="Genomic_DNA"/>
</dbReference>
<dbReference type="Proteomes" id="UP000230423">
    <property type="component" value="Unassembled WGS sequence"/>
</dbReference>
<sequence>MGPLGGYFHHRREAFYKEDMRPDNFIICNEGEDVECSDGLWFTTSIDAHTHYFERHVSLYGKSGCA</sequence>
<keyword evidence="2" id="KW-1185">Reference proteome</keyword>
<dbReference type="Gene3D" id="3.40.50.1820">
    <property type="entry name" value="alpha/beta hydrolase"/>
    <property type="match status" value="1"/>
</dbReference>
<dbReference type="SUPFAM" id="SSF53474">
    <property type="entry name" value="alpha/beta-Hydrolases"/>
    <property type="match status" value="1"/>
</dbReference>
<dbReference type="PANTHER" id="PTHR45908:SF8">
    <property type="entry name" value="FUNGAL LIPASE-LIKE DOMAIN-CONTAINING PROTEIN"/>
    <property type="match status" value="1"/>
</dbReference>
<dbReference type="AlphaFoldDB" id="A0A2G9TM73"/>